<reference evidence="14" key="1">
    <citation type="submission" date="2013-02" db="EMBL/GenBank/DDBJ databases">
        <authorList>
            <person name="Hughes D."/>
        </authorList>
    </citation>
    <scope>NUCLEOTIDE SEQUENCE</scope>
    <source>
        <strain>Durham</strain>
        <strain evidence="14">NC isolate 2 -- Noor lab</strain>
    </source>
</reference>
<keyword evidence="3" id="KW-1003">Cell membrane</keyword>
<dbReference type="Pfam" id="PF00002">
    <property type="entry name" value="7tm_2"/>
    <property type="match status" value="1"/>
</dbReference>
<keyword evidence="5 12" id="KW-1133">Transmembrane helix</keyword>
<evidence type="ECO:0000256" key="4">
    <source>
        <dbReference type="ARBA" id="ARBA00022692"/>
    </source>
</evidence>
<evidence type="ECO:0000256" key="6">
    <source>
        <dbReference type="ARBA" id="ARBA00023040"/>
    </source>
</evidence>
<dbReference type="Proteomes" id="UP000015102">
    <property type="component" value="Unassembled WGS sequence"/>
</dbReference>
<dbReference type="Gene3D" id="1.20.1070.10">
    <property type="entry name" value="Rhodopsin 7-helix transmembrane proteins"/>
    <property type="match status" value="1"/>
</dbReference>
<evidence type="ECO:0000256" key="8">
    <source>
        <dbReference type="ARBA" id="ARBA00023157"/>
    </source>
</evidence>
<keyword evidence="9" id="KW-0675">Receptor</keyword>
<feature type="transmembrane region" description="Helical" evidence="12">
    <location>
        <begin position="139"/>
        <end position="161"/>
    </location>
</feature>
<evidence type="ECO:0000256" key="1">
    <source>
        <dbReference type="ARBA" id="ARBA00004651"/>
    </source>
</evidence>
<evidence type="ECO:0000256" key="5">
    <source>
        <dbReference type="ARBA" id="ARBA00022989"/>
    </source>
</evidence>
<keyword evidence="11" id="KW-0807">Transducer</keyword>
<dbReference type="PANTHER" id="PTHR47154">
    <property type="entry name" value="G-PROTEIN COUPLED RECEPTOR MTH-RELATED"/>
    <property type="match status" value="1"/>
</dbReference>
<keyword evidence="10" id="KW-0325">Glycoprotein</keyword>
<keyword evidence="14" id="KW-1185">Reference proteome</keyword>
<dbReference type="OMA" id="SWMNVMC"/>
<dbReference type="AlphaFoldDB" id="T1GRW6"/>
<keyword evidence="4 12" id="KW-0812">Transmembrane</keyword>
<dbReference type="InterPro" id="IPR036272">
    <property type="entry name" value="Methuselah_N_sf"/>
</dbReference>
<proteinExistence type="inferred from homology"/>
<comment type="subcellular location">
    <subcellularLocation>
        <location evidence="1">Cell membrane</location>
        <topology evidence="1">Multi-pass membrane protein</topology>
    </subcellularLocation>
</comment>
<dbReference type="EMBL" id="CAQQ02133510">
    <property type="status" value="NOT_ANNOTATED_CDS"/>
    <property type="molecule type" value="Genomic_DNA"/>
</dbReference>
<evidence type="ECO:0000256" key="12">
    <source>
        <dbReference type="SAM" id="Phobius"/>
    </source>
</evidence>
<dbReference type="PANTHER" id="PTHR47154:SF2">
    <property type="entry name" value="G-PROTEIN COUPLED RECEPTOR MTH-RELATED"/>
    <property type="match status" value="1"/>
</dbReference>
<dbReference type="GO" id="GO:0005886">
    <property type="term" value="C:plasma membrane"/>
    <property type="evidence" value="ECO:0007669"/>
    <property type="project" value="UniProtKB-SubCell"/>
</dbReference>
<keyword evidence="8" id="KW-1015">Disulfide bond</keyword>
<evidence type="ECO:0000256" key="7">
    <source>
        <dbReference type="ARBA" id="ARBA00023136"/>
    </source>
</evidence>
<sequence>MCPKYVLKPDKDKNDIHYFSFMDGSIFLPNTFNTYSNNHYCIENVVFGDFPENNNLWTFFCFDSNEEETLKFELYPIGILISCAFFTLTLVVYLSIPKLRNLPGKILICLVLSLLIAYLGIACGQISPPSDKYCASFAFFIYFSLLSAFSWMNVMCFDIWLTFGW</sequence>
<dbReference type="STRING" id="36166.T1GRW6"/>
<evidence type="ECO:0000256" key="11">
    <source>
        <dbReference type="ARBA" id="ARBA00023224"/>
    </source>
</evidence>
<evidence type="ECO:0000313" key="13">
    <source>
        <dbReference type="EnsemblMetazoa" id="MESCA006410-PA"/>
    </source>
</evidence>
<dbReference type="InterPro" id="IPR051384">
    <property type="entry name" value="Mth_GPCR"/>
</dbReference>
<organism evidence="13 14">
    <name type="scientific">Megaselia scalaris</name>
    <name type="common">Humpbacked fly</name>
    <name type="synonym">Phora scalaris</name>
    <dbReference type="NCBI Taxonomy" id="36166"/>
    <lineage>
        <taxon>Eukaryota</taxon>
        <taxon>Metazoa</taxon>
        <taxon>Ecdysozoa</taxon>
        <taxon>Arthropoda</taxon>
        <taxon>Hexapoda</taxon>
        <taxon>Insecta</taxon>
        <taxon>Pterygota</taxon>
        <taxon>Neoptera</taxon>
        <taxon>Endopterygota</taxon>
        <taxon>Diptera</taxon>
        <taxon>Brachycera</taxon>
        <taxon>Muscomorpha</taxon>
        <taxon>Platypezoidea</taxon>
        <taxon>Phoridae</taxon>
        <taxon>Megaseliini</taxon>
        <taxon>Megaselia</taxon>
    </lineage>
</organism>
<dbReference type="HOGENOM" id="CLU_1614991_0_0_1"/>
<reference evidence="13" key="2">
    <citation type="submission" date="2015-06" db="UniProtKB">
        <authorList>
            <consortium name="EnsemblMetazoa"/>
        </authorList>
    </citation>
    <scope>IDENTIFICATION</scope>
</reference>
<dbReference type="EnsemblMetazoa" id="MESCA006410-RA">
    <property type="protein sequence ID" value="MESCA006410-PA"/>
    <property type="gene ID" value="MESCA006410"/>
</dbReference>
<dbReference type="InterPro" id="IPR000832">
    <property type="entry name" value="GPCR_2_secretin-like"/>
</dbReference>
<name>T1GRW6_MEGSC</name>
<keyword evidence="7 12" id="KW-0472">Membrane</keyword>
<evidence type="ECO:0000256" key="2">
    <source>
        <dbReference type="ARBA" id="ARBA00008979"/>
    </source>
</evidence>
<dbReference type="GO" id="GO:0008528">
    <property type="term" value="F:G protein-coupled peptide receptor activity"/>
    <property type="evidence" value="ECO:0007669"/>
    <property type="project" value="TreeGrafter"/>
</dbReference>
<keyword evidence="6" id="KW-0297">G-protein coupled receptor</keyword>
<accession>T1GRW6</accession>
<evidence type="ECO:0008006" key="15">
    <source>
        <dbReference type="Google" id="ProtNLM"/>
    </source>
</evidence>
<evidence type="ECO:0000313" key="14">
    <source>
        <dbReference type="Proteomes" id="UP000015102"/>
    </source>
</evidence>
<evidence type="ECO:0000256" key="10">
    <source>
        <dbReference type="ARBA" id="ARBA00023180"/>
    </source>
</evidence>
<protein>
    <recommendedName>
        <fullName evidence="15">G-protein coupled receptors family 3 profile domain-containing protein</fullName>
    </recommendedName>
</protein>
<evidence type="ECO:0000256" key="3">
    <source>
        <dbReference type="ARBA" id="ARBA00022475"/>
    </source>
</evidence>
<comment type="similarity">
    <text evidence="2">Belongs to the G-protein coupled receptor 2 family. Mth subfamily.</text>
</comment>
<evidence type="ECO:0000256" key="9">
    <source>
        <dbReference type="ARBA" id="ARBA00023170"/>
    </source>
</evidence>
<feature type="transmembrane region" description="Helical" evidence="12">
    <location>
        <begin position="74"/>
        <end position="94"/>
    </location>
</feature>
<dbReference type="SUPFAM" id="SSF63877">
    <property type="entry name" value="Methuselah ectodomain"/>
    <property type="match status" value="1"/>
</dbReference>
<feature type="transmembrane region" description="Helical" evidence="12">
    <location>
        <begin position="106"/>
        <end position="127"/>
    </location>
</feature>